<dbReference type="AlphaFoldDB" id="A0A7J0G2N6"/>
<sequence length="252" mass="27487">MTKQQRLDGILDSLVEGDFFIIKEVLKSKSFCMCFRLASKLMSSSGKDNGKDIPAEGQLQSQATRVSPIIPKMILAVVIILKMTHYVKNDRYTEAFPNGKMKGSKRSTLAAKVMVISEKHSQDEVSDILPTKKVKYMANSKGNGTTSPPEAKKKSNATPTKTASKGARPTVALGKGTSAIPSDVLGLITSMLNNPAMAKKLLKGVIPPGITDSVHRVGQTWQGIEGEGDDWAIEKLKKMKEDRNVTVERLEK</sequence>
<evidence type="ECO:0000313" key="3">
    <source>
        <dbReference type="Proteomes" id="UP000585474"/>
    </source>
</evidence>
<dbReference type="Proteomes" id="UP000585474">
    <property type="component" value="Unassembled WGS sequence"/>
</dbReference>
<gene>
    <name evidence="2" type="ORF">Acr_17g0006180</name>
</gene>
<name>A0A7J0G2N6_9ERIC</name>
<evidence type="ECO:0000256" key="1">
    <source>
        <dbReference type="SAM" id="MobiDB-lite"/>
    </source>
</evidence>
<protein>
    <submittedName>
        <fullName evidence="2">Uncharacterized protein</fullName>
    </submittedName>
</protein>
<organism evidence="2 3">
    <name type="scientific">Actinidia rufa</name>
    <dbReference type="NCBI Taxonomy" id="165716"/>
    <lineage>
        <taxon>Eukaryota</taxon>
        <taxon>Viridiplantae</taxon>
        <taxon>Streptophyta</taxon>
        <taxon>Embryophyta</taxon>
        <taxon>Tracheophyta</taxon>
        <taxon>Spermatophyta</taxon>
        <taxon>Magnoliopsida</taxon>
        <taxon>eudicotyledons</taxon>
        <taxon>Gunneridae</taxon>
        <taxon>Pentapetalae</taxon>
        <taxon>asterids</taxon>
        <taxon>Ericales</taxon>
        <taxon>Actinidiaceae</taxon>
        <taxon>Actinidia</taxon>
    </lineage>
</organism>
<proteinExistence type="predicted"/>
<dbReference type="EMBL" id="BJWL01000017">
    <property type="protein sequence ID" value="GFZ05046.1"/>
    <property type="molecule type" value="Genomic_DNA"/>
</dbReference>
<reference evidence="2 3" key="1">
    <citation type="submission" date="2019-07" db="EMBL/GenBank/DDBJ databases">
        <title>De Novo Assembly of kiwifruit Actinidia rufa.</title>
        <authorList>
            <person name="Sugita-Konishi S."/>
            <person name="Sato K."/>
            <person name="Mori E."/>
            <person name="Abe Y."/>
            <person name="Kisaki G."/>
            <person name="Hamano K."/>
            <person name="Suezawa K."/>
            <person name="Otani M."/>
            <person name="Fukuda T."/>
            <person name="Manabe T."/>
            <person name="Gomi K."/>
            <person name="Tabuchi M."/>
            <person name="Akimitsu K."/>
            <person name="Kataoka I."/>
        </authorList>
    </citation>
    <scope>NUCLEOTIDE SEQUENCE [LARGE SCALE GENOMIC DNA]</scope>
    <source>
        <strain evidence="3">cv. Fuchu</strain>
    </source>
</reference>
<comment type="caution">
    <text evidence="2">The sequence shown here is derived from an EMBL/GenBank/DDBJ whole genome shotgun (WGS) entry which is preliminary data.</text>
</comment>
<keyword evidence="3" id="KW-1185">Reference proteome</keyword>
<accession>A0A7J0G2N6</accession>
<feature type="region of interest" description="Disordered" evidence="1">
    <location>
        <begin position="138"/>
        <end position="174"/>
    </location>
</feature>
<evidence type="ECO:0000313" key="2">
    <source>
        <dbReference type="EMBL" id="GFZ05046.1"/>
    </source>
</evidence>